<evidence type="ECO:0000256" key="5">
    <source>
        <dbReference type="ARBA" id="ARBA00022741"/>
    </source>
</evidence>
<dbReference type="Proteomes" id="UP001642483">
    <property type="component" value="Unassembled WGS sequence"/>
</dbReference>
<feature type="compositionally biased region" description="Basic residues" evidence="9">
    <location>
        <begin position="23"/>
        <end position="34"/>
    </location>
</feature>
<feature type="region of interest" description="Disordered" evidence="9">
    <location>
        <begin position="944"/>
        <end position="1008"/>
    </location>
</feature>
<dbReference type="PANTHER" id="PTHR23389">
    <property type="entry name" value="CHROMOSOME TRANSMISSION FIDELITY FACTOR 18"/>
    <property type="match status" value="1"/>
</dbReference>
<dbReference type="InterPro" id="IPR027417">
    <property type="entry name" value="P-loop_NTPase"/>
</dbReference>
<evidence type="ECO:0000256" key="2">
    <source>
        <dbReference type="ARBA" id="ARBA00006116"/>
    </source>
</evidence>
<feature type="region of interest" description="Disordered" evidence="9">
    <location>
        <begin position="137"/>
        <end position="207"/>
    </location>
</feature>
<evidence type="ECO:0000256" key="4">
    <source>
        <dbReference type="ARBA" id="ARBA00022705"/>
    </source>
</evidence>
<feature type="compositionally biased region" description="Low complexity" evidence="9">
    <location>
        <begin position="412"/>
        <end position="430"/>
    </location>
</feature>
<dbReference type="InterPro" id="IPR003959">
    <property type="entry name" value="ATPase_AAA_core"/>
</dbReference>
<comment type="caution">
    <text evidence="11">The sequence shown here is derived from an EMBL/GenBank/DDBJ whole genome shotgun (WGS) entry which is preliminary data.</text>
</comment>
<dbReference type="SUPFAM" id="SSF52113">
    <property type="entry name" value="BRCT domain"/>
    <property type="match status" value="1"/>
</dbReference>
<dbReference type="CDD" id="cd00009">
    <property type="entry name" value="AAA"/>
    <property type="match status" value="1"/>
</dbReference>
<dbReference type="InterPro" id="IPR003593">
    <property type="entry name" value="AAA+_ATPase"/>
</dbReference>
<sequence length="1008" mass="111381">MDIRKFFSPPSKKKSTEDDFVQKKTKYTSSKKKGVLFDSDTSDEDPIPKQVKQKLNTSDIIYASDEEKQTHKKSKVKKKADKSIDKPLNKTTPSEFFGSFKPSNKSRVTKRKASDEAPEAKPKVKKCVEIDLLDELDGHLPKLPNGSKKTESISSKLAKGVASQMDANPKSNGIKAKNSEPCKTQESVSKKPKKTSPKKVKAESDTSKIKQELNALKCTKIKKDAEIKQASTAESKNTPRKRVASTEDQSDPTSAKKENFLKYKQWQNRSGPSAPGSKLIPKAADFCLEGKVFVVTGVQESLTRDEIRSLIERYGGKVTTSVSSRTSYLITGEDAGESKLKKAEQHKTKVISEDEFLDLLRTLPGKKSKYEIDNDSSPVKHKTKGATMSRSLSEPSQKAVNTQAKLKKEKSLQSPSSSQESSSSLTASQKPTAGDENLKLMWVDKYKPKTTKQIIGQQGASSNMNKLMKWLKNWYANNRTAEGKKKPKPKINQWGGGDPTGASFKAALLSGPPGVGKTTTATLVCEELGLSFVELNASDTRSKRTLKEDVGESVQNTSISNLFGSGDHNSAKDGSKHVLIMDEVDGMAGNEDRGGMQELIQIIKSTKIPIICMCNDRSSQKIRSLANHCFDLRFQRPRAEQITGALMSICYKEGVKVQAPAVQAIIRGCNQDVRQVLHNLNMIQASKSSLSYDDAKAHADKAQKDQNLGIFDIAKKLLTSESGSLSLLDKSNLFFMDYSMVPKFIQENYPHVTPYAAKGNLHKHLQLLSKTADSIAFGDLIETSMRHDQSWNMLPTLGLVSSVVPSDLMRGGMHGMLNFPSFFGKLSTTGKNHRLLQDLKFHASLSTNGCTEETFNLDLIPYMRWHLTEPLLKQSKGGDNEIHRVTKLLNDYDLIKDDFDNIVEIGQYQGKPNLMSKVDSKVKAALTRTYNKESHLTPYAVESAAAKKKKTSDVEDSQNPHASGDEDGMDVDGMIKQAKKKPVTSTKGRAKKSKTKASLSTSKKRSKK</sequence>
<dbReference type="InterPro" id="IPR001357">
    <property type="entry name" value="BRCT_dom"/>
</dbReference>
<evidence type="ECO:0000313" key="12">
    <source>
        <dbReference type="Proteomes" id="UP001642483"/>
    </source>
</evidence>
<comment type="similarity">
    <text evidence="2 8">Belongs to the activator 1 large subunit family.</text>
</comment>
<dbReference type="InterPro" id="IPR047854">
    <property type="entry name" value="RFC_lid"/>
</dbReference>
<comment type="subcellular location">
    <subcellularLocation>
        <location evidence="1 8">Nucleus</location>
    </subcellularLocation>
</comment>
<dbReference type="Pfam" id="PF08519">
    <property type="entry name" value="RFC1"/>
    <property type="match status" value="1"/>
</dbReference>
<dbReference type="SUPFAM" id="SSF48019">
    <property type="entry name" value="post-AAA+ oligomerization domain-like"/>
    <property type="match status" value="1"/>
</dbReference>
<dbReference type="SMART" id="SM00382">
    <property type="entry name" value="AAA"/>
    <property type="match status" value="1"/>
</dbReference>
<dbReference type="PIRSF" id="PIRSF036578">
    <property type="entry name" value="RFC1"/>
    <property type="match status" value="1"/>
</dbReference>
<feature type="compositionally biased region" description="Basic residues" evidence="9">
    <location>
        <begin position="977"/>
        <end position="995"/>
    </location>
</feature>
<dbReference type="Gene3D" id="1.10.8.60">
    <property type="match status" value="1"/>
</dbReference>
<dbReference type="Gene3D" id="3.40.50.10190">
    <property type="entry name" value="BRCT domain"/>
    <property type="match status" value="1"/>
</dbReference>
<name>A0ABP0GZ63_CLALP</name>
<dbReference type="InterPro" id="IPR036420">
    <property type="entry name" value="BRCT_dom_sf"/>
</dbReference>
<evidence type="ECO:0000256" key="9">
    <source>
        <dbReference type="SAM" id="MobiDB-lite"/>
    </source>
</evidence>
<dbReference type="SMART" id="SM00292">
    <property type="entry name" value="BRCT"/>
    <property type="match status" value="1"/>
</dbReference>
<dbReference type="PANTHER" id="PTHR23389:SF6">
    <property type="entry name" value="REPLICATION FACTOR C SUBUNIT 1"/>
    <property type="match status" value="1"/>
</dbReference>
<feature type="domain" description="BRCT" evidence="10">
    <location>
        <begin position="283"/>
        <end position="361"/>
    </location>
</feature>
<dbReference type="PROSITE" id="PS50172">
    <property type="entry name" value="BRCT"/>
    <property type="match status" value="1"/>
</dbReference>
<keyword evidence="4 8" id="KW-0235">DNA replication</keyword>
<evidence type="ECO:0000256" key="8">
    <source>
        <dbReference type="PIRNR" id="PIRNR036578"/>
    </source>
</evidence>
<feature type="region of interest" description="Disordered" evidence="9">
    <location>
        <begin position="227"/>
        <end position="277"/>
    </location>
</feature>
<evidence type="ECO:0000256" key="3">
    <source>
        <dbReference type="ARBA" id="ARBA00020401"/>
    </source>
</evidence>
<gene>
    <name evidence="11" type="ORF">CVLEPA_LOCUS30328</name>
</gene>
<dbReference type="InterPro" id="IPR013725">
    <property type="entry name" value="DNA_replication_fac_RFC1_C"/>
</dbReference>
<feature type="compositionally biased region" description="Basic and acidic residues" evidence="9">
    <location>
        <begin position="112"/>
        <end position="124"/>
    </location>
</feature>
<dbReference type="CDD" id="cd18140">
    <property type="entry name" value="HLD_clamp_RFC"/>
    <property type="match status" value="1"/>
</dbReference>
<dbReference type="Gene3D" id="3.40.50.300">
    <property type="entry name" value="P-loop containing nucleotide triphosphate hydrolases"/>
    <property type="match status" value="1"/>
</dbReference>
<feature type="compositionally biased region" description="Basic residues" evidence="9">
    <location>
        <begin position="70"/>
        <end position="80"/>
    </location>
</feature>
<feature type="compositionally biased region" description="Low complexity" evidence="9">
    <location>
        <begin position="1"/>
        <end position="10"/>
    </location>
</feature>
<feature type="region of interest" description="Disordered" evidence="9">
    <location>
        <begin position="368"/>
        <end position="433"/>
    </location>
</feature>
<proteinExistence type="inferred from homology"/>
<feature type="compositionally biased region" description="Basic residues" evidence="9">
    <location>
        <begin position="190"/>
        <end position="199"/>
    </location>
</feature>
<keyword evidence="5 8" id="KW-0547">Nucleotide-binding</keyword>
<feature type="compositionally biased region" description="Polar residues" evidence="9">
    <location>
        <begin position="386"/>
        <end position="404"/>
    </location>
</feature>
<dbReference type="InterPro" id="IPR012178">
    <property type="entry name" value="RFC1"/>
</dbReference>
<dbReference type="Gene3D" id="1.20.272.10">
    <property type="match status" value="1"/>
</dbReference>
<evidence type="ECO:0000256" key="6">
    <source>
        <dbReference type="ARBA" id="ARBA00022840"/>
    </source>
</evidence>
<accession>A0ABP0GZ63</accession>
<evidence type="ECO:0000313" key="11">
    <source>
        <dbReference type="EMBL" id="CAK8697042.1"/>
    </source>
</evidence>
<evidence type="ECO:0000256" key="1">
    <source>
        <dbReference type="ARBA" id="ARBA00004123"/>
    </source>
</evidence>
<keyword evidence="6 8" id="KW-0067">ATP-binding</keyword>
<evidence type="ECO:0000259" key="10">
    <source>
        <dbReference type="PROSITE" id="PS50172"/>
    </source>
</evidence>
<keyword evidence="7 8" id="KW-0539">Nucleus</keyword>
<dbReference type="EMBL" id="CAWYQH010000163">
    <property type="protein sequence ID" value="CAK8697042.1"/>
    <property type="molecule type" value="Genomic_DNA"/>
</dbReference>
<protein>
    <recommendedName>
        <fullName evidence="3 8">Replication factor C subunit 1</fullName>
    </recommendedName>
</protein>
<dbReference type="Pfam" id="PF00004">
    <property type="entry name" value="AAA"/>
    <property type="match status" value="1"/>
</dbReference>
<reference evidence="11 12" key="1">
    <citation type="submission" date="2024-02" db="EMBL/GenBank/DDBJ databases">
        <authorList>
            <person name="Daric V."/>
            <person name="Darras S."/>
        </authorList>
    </citation>
    <scope>NUCLEOTIDE SEQUENCE [LARGE SCALE GENOMIC DNA]</scope>
</reference>
<dbReference type="InterPro" id="IPR008921">
    <property type="entry name" value="DNA_pol3_clamp-load_cplx_C"/>
</dbReference>
<feature type="region of interest" description="Disordered" evidence="9">
    <location>
        <begin position="1"/>
        <end position="124"/>
    </location>
</feature>
<dbReference type="Pfam" id="PF25361">
    <property type="entry name" value="AAA_lid_RFC1"/>
    <property type="match status" value="1"/>
</dbReference>
<evidence type="ECO:0000256" key="7">
    <source>
        <dbReference type="ARBA" id="ARBA00023242"/>
    </source>
</evidence>
<dbReference type="CDD" id="cd17752">
    <property type="entry name" value="BRCT_RFC1"/>
    <property type="match status" value="1"/>
</dbReference>
<dbReference type="Pfam" id="PF00533">
    <property type="entry name" value="BRCT"/>
    <property type="match status" value="1"/>
</dbReference>
<organism evidence="11 12">
    <name type="scientific">Clavelina lepadiformis</name>
    <name type="common">Light-bulb sea squirt</name>
    <name type="synonym">Ascidia lepadiformis</name>
    <dbReference type="NCBI Taxonomy" id="159417"/>
    <lineage>
        <taxon>Eukaryota</taxon>
        <taxon>Metazoa</taxon>
        <taxon>Chordata</taxon>
        <taxon>Tunicata</taxon>
        <taxon>Ascidiacea</taxon>
        <taxon>Aplousobranchia</taxon>
        <taxon>Clavelinidae</taxon>
        <taxon>Clavelina</taxon>
    </lineage>
</organism>
<keyword evidence="12" id="KW-1185">Reference proteome</keyword>
<dbReference type="SUPFAM" id="SSF52540">
    <property type="entry name" value="P-loop containing nucleoside triphosphate hydrolases"/>
    <property type="match status" value="1"/>
</dbReference>